<keyword evidence="2" id="KW-1185">Reference proteome</keyword>
<gene>
    <name evidence="1" type="ORF">SAMN04487910_2252</name>
</gene>
<dbReference type="STRING" id="1038014.SAMN04487910_2252"/>
<dbReference type="AlphaFoldDB" id="A0A1H7PME9"/>
<dbReference type="EMBL" id="FOAB01000004">
    <property type="protein sequence ID" value="SEL36746.1"/>
    <property type="molecule type" value="Genomic_DNA"/>
</dbReference>
<sequence>MLKNILNLEGVQKLKKTEQKSVRGNGFPPLACGVCEIRLGGTCINVCL</sequence>
<reference evidence="1 2" key="1">
    <citation type="submission" date="2016-10" db="EMBL/GenBank/DDBJ databases">
        <authorList>
            <person name="de Groot N.N."/>
        </authorList>
    </citation>
    <scope>NUCLEOTIDE SEQUENCE [LARGE SCALE GENOMIC DNA]</scope>
    <source>
        <strain evidence="1 2">DSM 25232</strain>
    </source>
</reference>
<evidence type="ECO:0000313" key="2">
    <source>
        <dbReference type="Proteomes" id="UP000198521"/>
    </source>
</evidence>
<evidence type="ECO:0000313" key="1">
    <source>
        <dbReference type="EMBL" id="SEL36746.1"/>
    </source>
</evidence>
<protein>
    <submittedName>
        <fullName evidence="1">Uncharacterized protein</fullName>
    </submittedName>
</protein>
<accession>A0A1H7PME9</accession>
<dbReference type="Proteomes" id="UP000198521">
    <property type="component" value="Unassembled WGS sequence"/>
</dbReference>
<name>A0A1H7PME9_AQUAM</name>
<proteinExistence type="predicted"/>
<organism evidence="1 2">
    <name type="scientific">Aquimarina amphilecti</name>
    <dbReference type="NCBI Taxonomy" id="1038014"/>
    <lineage>
        <taxon>Bacteria</taxon>
        <taxon>Pseudomonadati</taxon>
        <taxon>Bacteroidota</taxon>
        <taxon>Flavobacteriia</taxon>
        <taxon>Flavobacteriales</taxon>
        <taxon>Flavobacteriaceae</taxon>
        <taxon>Aquimarina</taxon>
    </lineage>
</organism>